<name>A0A7S1PM64_NEODS</name>
<sequence>MSDTPYSCSQVPNRCSASQTCCSLYDSWVERGGEGSPDQRYLTTQPWCCEDELRCSPFTPNACLAATPQPLPPSDGDDGAPAWAIYVVICLTLLVLLSIVVAMILIARRRARLRREEKERQAAETLSRFRLDEDGHLVRVDAGTPPPRAADGAADDRSGERSPSVRSDSTDIQAAMSAVRGRLQEHNERLPVPRHGANVREAAPGKSRKESPQAPDDDSAQAPSLAPVKSILKKGEPAASLEAPAKRASFRFSSRIVGATDSTTDMPTDGHTKAAIAASCVQAMTTAALPADKEVGTFASVDTSRVGYAFAAAHRYESGDLSVVALAGDAKPAASRPGTAGRAEVP</sequence>
<evidence type="ECO:0000256" key="2">
    <source>
        <dbReference type="SAM" id="Phobius"/>
    </source>
</evidence>
<accession>A0A7S1PM64</accession>
<proteinExistence type="predicted"/>
<feature type="region of interest" description="Disordered" evidence="1">
    <location>
        <begin position="137"/>
        <end position="171"/>
    </location>
</feature>
<keyword evidence="2" id="KW-1133">Transmembrane helix</keyword>
<keyword evidence="2" id="KW-0472">Membrane</keyword>
<gene>
    <name evidence="3" type="ORF">NDES1114_LOCUS1614</name>
</gene>
<evidence type="ECO:0000256" key="1">
    <source>
        <dbReference type="SAM" id="MobiDB-lite"/>
    </source>
</evidence>
<organism evidence="3">
    <name type="scientific">Neobodo designis</name>
    <name type="common">Flagellated protozoan</name>
    <name type="synonym">Bodo designis</name>
    <dbReference type="NCBI Taxonomy" id="312471"/>
    <lineage>
        <taxon>Eukaryota</taxon>
        <taxon>Discoba</taxon>
        <taxon>Euglenozoa</taxon>
        <taxon>Kinetoplastea</taxon>
        <taxon>Metakinetoplastina</taxon>
        <taxon>Neobodonida</taxon>
        <taxon>Neobodo</taxon>
    </lineage>
</organism>
<protein>
    <submittedName>
        <fullName evidence="3">Uncharacterized protein</fullName>
    </submittedName>
</protein>
<feature type="transmembrane region" description="Helical" evidence="2">
    <location>
        <begin position="83"/>
        <end position="106"/>
    </location>
</feature>
<dbReference type="AlphaFoldDB" id="A0A7S1PM64"/>
<feature type="non-terminal residue" evidence="3">
    <location>
        <position position="346"/>
    </location>
</feature>
<feature type="region of interest" description="Disordered" evidence="1">
    <location>
        <begin position="185"/>
        <end position="223"/>
    </location>
</feature>
<keyword evidence="2" id="KW-0812">Transmembrane</keyword>
<reference evidence="3" key="1">
    <citation type="submission" date="2021-01" db="EMBL/GenBank/DDBJ databases">
        <authorList>
            <person name="Corre E."/>
            <person name="Pelletier E."/>
            <person name="Niang G."/>
            <person name="Scheremetjew M."/>
            <person name="Finn R."/>
            <person name="Kale V."/>
            <person name="Holt S."/>
            <person name="Cochrane G."/>
            <person name="Meng A."/>
            <person name="Brown T."/>
            <person name="Cohen L."/>
        </authorList>
    </citation>
    <scope>NUCLEOTIDE SEQUENCE</scope>
    <source>
        <strain evidence="3">CCAP 1951/1</strain>
    </source>
</reference>
<evidence type="ECO:0000313" key="3">
    <source>
        <dbReference type="EMBL" id="CAD9090655.1"/>
    </source>
</evidence>
<dbReference type="EMBL" id="HBGF01002329">
    <property type="protein sequence ID" value="CAD9090655.1"/>
    <property type="molecule type" value="Transcribed_RNA"/>
</dbReference>